<dbReference type="InterPro" id="IPR032689">
    <property type="entry name" value="TraG-D_C"/>
</dbReference>
<accession>A0A848DL77</accession>
<evidence type="ECO:0000256" key="5">
    <source>
        <dbReference type="ARBA" id="ARBA00023136"/>
    </source>
</evidence>
<protein>
    <submittedName>
        <fullName evidence="9">Type IV secretory system conjugative DNA transfer family protein</fullName>
    </submittedName>
</protein>
<comment type="subcellular location">
    <subcellularLocation>
        <location evidence="1">Cell membrane</location>
        <topology evidence="1">Multi-pass membrane protein</topology>
    </subcellularLocation>
</comment>
<evidence type="ECO:0000256" key="3">
    <source>
        <dbReference type="ARBA" id="ARBA00022692"/>
    </source>
</evidence>
<dbReference type="GO" id="GO:0005886">
    <property type="term" value="C:plasma membrane"/>
    <property type="evidence" value="ECO:0007669"/>
    <property type="project" value="UniProtKB-SubCell"/>
</dbReference>
<evidence type="ECO:0000256" key="1">
    <source>
        <dbReference type="ARBA" id="ARBA00004651"/>
    </source>
</evidence>
<feature type="domain" description="TraD/TraG TraM recognition site" evidence="8">
    <location>
        <begin position="445"/>
        <end position="562"/>
    </location>
</feature>
<reference evidence="9 10" key="1">
    <citation type="submission" date="2020-04" db="EMBL/GenBank/DDBJ databases">
        <authorList>
            <person name="Klaysubun C."/>
            <person name="Duangmal K."/>
            <person name="Lipun K."/>
        </authorList>
    </citation>
    <scope>NUCLEOTIDE SEQUENCE [LARGE SCALE GENOMIC DNA]</scope>
    <source>
        <strain evidence="9 10">DSM 45300</strain>
    </source>
</reference>
<dbReference type="Gene3D" id="3.40.50.300">
    <property type="entry name" value="P-loop containing nucleotide triphosphate hydrolases"/>
    <property type="match status" value="1"/>
</dbReference>
<keyword evidence="5 7" id="KW-0472">Membrane</keyword>
<feature type="transmembrane region" description="Helical" evidence="7">
    <location>
        <begin position="21"/>
        <end position="48"/>
    </location>
</feature>
<proteinExistence type="predicted"/>
<sequence length="643" mass="68243">MTSRTGSRLSPAADRDLVLMGLICAALVALAGAGAVLVVGLVAATVLAGGPLAWPPLEGWAKTAITILGRGADPGAAAGEPWAPALAGHPGLYWATTGVVFTAVVMALAVGGALVWRWWGPTPAGHATRAEIRRELSLDAARRTAAWTRPGLSPTERRRAPLGEVGAPLHRGPAGPMCSPLENPTGTLAPTQSGKSRRDLVHKTLDAPGALLCSTTKPDLLEFAALARTRRPLAGPVLVYDATGTTGWPARLRWSPIAGCTDLATAYRRAHTMVEASAVAVEAGGGAGAGNDKVFRERATFVLAAYLLAAGLHGRSVDSLIRWATAKPPDLEPVGLLEPYHPQLAGNLQAEIGMVARTSDAVWMSVRRVIEPLLDPHLRELCTPRPGEAFDARSFIGNQGSLFLIAGQHQAAQAAPLLTALAEHWLTTAQEMALDHPTRRLDPPATAVLDELPNATPMPQLPDIVSDSAGRGVVIHWAAQSLAQLEDTFTPTRARQLLDNTTTLSVWGSLKDARALEWVSTLGGHHERLRHQAHAEGFFSPGRSSIGTETVPTYRPGDVRTLHRGRVMVLHRALRPILARTVDVTDRPDWKTLHADVETIRAGTARISPAGYALSRSPFPGSNHPTPTGGDNGLIRRRTSPSR</sequence>
<keyword evidence="10" id="KW-1185">Reference proteome</keyword>
<dbReference type="AlphaFoldDB" id="A0A848DL77"/>
<dbReference type="PANTHER" id="PTHR37937:SF1">
    <property type="entry name" value="CONJUGATIVE TRANSFER: DNA TRANSPORT"/>
    <property type="match status" value="1"/>
</dbReference>
<dbReference type="SUPFAM" id="SSF52540">
    <property type="entry name" value="P-loop containing nucleoside triphosphate hydrolases"/>
    <property type="match status" value="1"/>
</dbReference>
<dbReference type="Pfam" id="PF12696">
    <property type="entry name" value="TraG-D_C"/>
    <property type="match status" value="1"/>
</dbReference>
<evidence type="ECO:0000256" key="6">
    <source>
        <dbReference type="SAM" id="MobiDB-lite"/>
    </source>
</evidence>
<organism evidence="9 10">
    <name type="scientific">Pseudonocardia bannensis</name>
    <dbReference type="NCBI Taxonomy" id="630973"/>
    <lineage>
        <taxon>Bacteria</taxon>
        <taxon>Bacillati</taxon>
        <taxon>Actinomycetota</taxon>
        <taxon>Actinomycetes</taxon>
        <taxon>Pseudonocardiales</taxon>
        <taxon>Pseudonocardiaceae</taxon>
        <taxon>Pseudonocardia</taxon>
    </lineage>
</organism>
<name>A0A848DL77_9PSEU</name>
<dbReference type="InterPro" id="IPR051539">
    <property type="entry name" value="T4SS-coupling_protein"/>
</dbReference>
<keyword evidence="2" id="KW-1003">Cell membrane</keyword>
<dbReference type="CDD" id="cd01127">
    <property type="entry name" value="TrwB_TraG_TraD_VirD4"/>
    <property type="match status" value="1"/>
</dbReference>
<gene>
    <name evidence="9" type="ORF">HF519_18340</name>
</gene>
<evidence type="ECO:0000259" key="8">
    <source>
        <dbReference type="Pfam" id="PF12696"/>
    </source>
</evidence>
<dbReference type="InterPro" id="IPR027417">
    <property type="entry name" value="P-loop_NTPase"/>
</dbReference>
<feature type="transmembrane region" description="Helical" evidence="7">
    <location>
        <begin position="92"/>
        <end position="116"/>
    </location>
</feature>
<evidence type="ECO:0000256" key="7">
    <source>
        <dbReference type="SAM" id="Phobius"/>
    </source>
</evidence>
<evidence type="ECO:0000313" key="10">
    <source>
        <dbReference type="Proteomes" id="UP000586918"/>
    </source>
</evidence>
<dbReference type="RefSeq" id="WP_169414197.1">
    <property type="nucleotide sequence ID" value="NZ_JAAXKZ010000071.1"/>
</dbReference>
<keyword evidence="4 7" id="KW-1133">Transmembrane helix</keyword>
<dbReference type="EMBL" id="JAAXKZ010000071">
    <property type="protein sequence ID" value="NMH93497.1"/>
    <property type="molecule type" value="Genomic_DNA"/>
</dbReference>
<evidence type="ECO:0000256" key="2">
    <source>
        <dbReference type="ARBA" id="ARBA00022475"/>
    </source>
</evidence>
<feature type="region of interest" description="Disordered" evidence="6">
    <location>
        <begin position="611"/>
        <end position="643"/>
    </location>
</feature>
<keyword evidence="3 7" id="KW-0812">Transmembrane</keyword>
<comment type="caution">
    <text evidence="9">The sequence shown here is derived from an EMBL/GenBank/DDBJ whole genome shotgun (WGS) entry which is preliminary data.</text>
</comment>
<dbReference type="PANTHER" id="PTHR37937">
    <property type="entry name" value="CONJUGATIVE TRANSFER: DNA TRANSPORT"/>
    <property type="match status" value="1"/>
</dbReference>
<evidence type="ECO:0000313" key="9">
    <source>
        <dbReference type="EMBL" id="NMH93497.1"/>
    </source>
</evidence>
<dbReference type="Proteomes" id="UP000586918">
    <property type="component" value="Unassembled WGS sequence"/>
</dbReference>
<evidence type="ECO:0000256" key="4">
    <source>
        <dbReference type="ARBA" id="ARBA00022989"/>
    </source>
</evidence>